<dbReference type="PROSITE" id="PS00216">
    <property type="entry name" value="SUGAR_TRANSPORT_1"/>
    <property type="match status" value="1"/>
</dbReference>
<dbReference type="RefSeq" id="WP_344913962.1">
    <property type="nucleotide sequence ID" value="NZ_BAABDL010000149.1"/>
</dbReference>
<evidence type="ECO:0000256" key="2">
    <source>
        <dbReference type="ARBA" id="ARBA00007520"/>
    </source>
</evidence>
<comment type="similarity">
    <text evidence="2">Belongs to the major facilitator superfamily. TCR/Tet family.</text>
</comment>
<feature type="transmembrane region" description="Helical" evidence="8">
    <location>
        <begin position="284"/>
        <end position="300"/>
    </location>
</feature>
<evidence type="ECO:0000256" key="4">
    <source>
        <dbReference type="ARBA" id="ARBA00022475"/>
    </source>
</evidence>
<dbReference type="PROSITE" id="PS50850">
    <property type="entry name" value="MFS"/>
    <property type="match status" value="1"/>
</dbReference>
<evidence type="ECO:0000256" key="6">
    <source>
        <dbReference type="ARBA" id="ARBA00022989"/>
    </source>
</evidence>
<dbReference type="CDD" id="cd17474">
    <property type="entry name" value="MFS_YfmO_like"/>
    <property type="match status" value="1"/>
</dbReference>
<feature type="transmembrane region" description="Helical" evidence="8">
    <location>
        <begin position="214"/>
        <end position="234"/>
    </location>
</feature>
<dbReference type="Pfam" id="PF07690">
    <property type="entry name" value="MFS_1"/>
    <property type="match status" value="1"/>
</dbReference>
<feature type="transmembrane region" description="Helical" evidence="8">
    <location>
        <begin position="371"/>
        <end position="391"/>
    </location>
</feature>
<dbReference type="EMBL" id="BAABDL010000149">
    <property type="protein sequence ID" value="GAA4080318.1"/>
    <property type="molecule type" value="Genomic_DNA"/>
</dbReference>
<dbReference type="SUPFAM" id="SSF103473">
    <property type="entry name" value="MFS general substrate transporter"/>
    <property type="match status" value="1"/>
</dbReference>
<keyword evidence="3" id="KW-0813">Transport</keyword>
<name>A0ABP7W437_9BACI</name>
<evidence type="ECO:0000313" key="10">
    <source>
        <dbReference type="EMBL" id="GAA4080318.1"/>
    </source>
</evidence>
<dbReference type="Proteomes" id="UP001501734">
    <property type="component" value="Unassembled WGS sequence"/>
</dbReference>
<dbReference type="PRINTS" id="PR01035">
    <property type="entry name" value="TCRTETA"/>
</dbReference>
<dbReference type="InterPro" id="IPR036259">
    <property type="entry name" value="MFS_trans_sf"/>
</dbReference>
<reference evidence="11" key="1">
    <citation type="journal article" date="2019" name="Int. J. Syst. Evol. Microbiol.">
        <title>The Global Catalogue of Microorganisms (GCM) 10K type strain sequencing project: providing services to taxonomists for standard genome sequencing and annotation.</title>
        <authorList>
            <consortium name="The Broad Institute Genomics Platform"/>
            <consortium name="The Broad Institute Genome Sequencing Center for Infectious Disease"/>
            <person name="Wu L."/>
            <person name="Ma J."/>
        </authorList>
    </citation>
    <scope>NUCLEOTIDE SEQUENCE [LARGE SCALE GENOMIC DNA]</scope>
    <source>
        <strain evidence="11">JCM 17250</strain>
    </source>
</reference>
<feature type="domain" description="Major facilitator superfamily (MFS) profile" evidence="9">
    <location>
        <begin position="7"/>
        <end position="395"/>
    </location>
</feature>
<feature type="transmembrane region" description="Helical" evidence="8">
    <location>
        <begin position="348"/>
        <end position="365"/>
    </location>
</feature>
<feature type="transmembrane region" description="Helical" evidence="8">
    <location>
        <begin position="41"/>
        <end position="61"/>
    </location>
</feature>
<dbReference type="InterPro" id="IPR011701">
    <property type="entry name" value="MFS"/>
</dbReference>
<evidence type="ECO:0000313" key="11">
    <source>
        <dbReference type="Proteomes" id="UP001501734"/>
    </source>
</evidence>
<comment type="caution">
    <text evidence="10">The sequence shown here is derived from an EMBL/GenBank/DDBJ whole genome shotgun (WGS) entry which is preliminary data.</text>
</comment>
<dbReference type="InterPro" id="IPR020846">
    <property type="entry name" value="MFS_dom"/>
</dbReference>
<proteinExistence type="inferred from homology"/>
<keyword evidence="7 8" id="KW-0472">Membrane</keyword>
<sequence length="395" mass="42913">MNRKKLDLLALASIPLVMTLGNSMLIPVLPMIESVLKISQLQASLIITVYSIVAIILIPIAGYLSDRFGRKKVIIPSLILTAIGGGIAAFASWQMAHPYLFIILGRLLQGVGASGAFPVTIPTVGDMYHDEEDVSRGLGIIETANTFGKVLSPIIGASLGLVIWYLPFIFVPVFSILSLLLVIFLVKVSPQKQTTKPKFTGFTKKVKTIFKKSGRWLMAIFLIGGLNMFVLFGYQFHFSNLLEKQYQINGINKGLILAIPLLILCLASYLSSKKIGDNKVLMKWFIFSGNLIIGLPLLFVTQEISLLFITCLLSISSLGIGLSLPALDSLITKGVEKNIRGTVTSLYSSMRFLGVASGPPIVAVIEGNMRVLYITLAILSGIAAVIALFAIKPKR</sequence>
<keyword evidence="5 8" id="KW-0812">Transmembrane</keyword>
<comment type="subcellular location">
    <subcellularLocation>
        <location evidence="1">Cell membrane</location>
        <topology evidence="1">Multi-pass membrane protein</topology>
    </subcellularLocation>
</comment>
<keyword evidence="4" id="KW-1003">Cell membrane</keyword>
<dbReference type="Gene3D" id="1.20.1250.20">
    <property type="entry name" value="MFS general substrate transporter like domains"/>
    <property type="match status" value="1"/>
</dbReference>
<organism evidence="10 11">
    <name type="scientific">Amphibacillus indicireducens</name>
    <dbReference type="NCBI Taxonomy" id="1076330"/>
    <lineage>
        <taxon>Bacteria</taxon>
        <taxon>Bacillati</taxon>
        <taxon>Bacillota</taxon>
        <taxon>Bacilli</taxon>
        <taxon>Bacillales</taxon>
        <taxon>Bacillaceae</taxon>
        <taxon>Amphibacillus</taxon>
    </lineage>
</organism>
<gene>
    <name evidence="10" type="ORF">GCM10022410_25300</name>
</gene>
<accession>A0ABP7W437</accession>
<dbReference type="InterPro" id="IPR005829">
    <property type="entry name" value="Sugar_transporter_CS"/>
</dbReference>
<evidence type="ECO:0000256" key="1">
    <source>
        <dbReference type="ARBA" id="ARBA00004651"/>
    </source>
</evidence>
<keyword evidence="6 8" id="KW-1133">Transmembrane helix</keyword>
<feature type="transmembrane region" description="Helical" evidence="8">
    <location>
        <begin position="306"/>
        <end position="327"/>
    </location>
</feature>
<dbReference type="PANTHER" id="PTHR43124">
    <property type="entry name" value="PURINE EFFLUX PUMP PBUE"/>
    <property type="match status" value="1"/>
</dbReference>
<feature type="transmembrane region" description="Helical" evidence="8">
    <location>
        <begin position="162"/>
        <end position="186"/>
    </location>
</feature>
<keyword evidence="11" id="KW-1185">Reference proteome</keyword>
<evidence type="ECO:0000256" key="8">
    <source>
        <dbReference type="SAM" id="Phobius"/>
    </source>
</evidence>
<evidence type="ECO:0000256" key="3">
    <source>
        <dbReference type="ARBA" id="ARBA00022448"/>
    </source>
</evidence>
<dbReference type="PANTHER" id="PTHR43124:SF3">
    <property type="entry name" value="CHLORAMPHENICOL EFFLUX PUMP RV0191"/>
    <property type="match status" value="1"/>
</dbReference>
<dbReference type="InterPro" id="IPR001958">
    <property type="entry name" value="Tet-R_TetA/multi-R_MdtG-like"/>
</dbReference>
<evidence type="ECO:0000256" key="7">
    <source>
        <dbReference type="ARBA" id="ARBA00023136"/>
    </source>
</evidence>
<feature type="transmembrane region" description="Helical" evidence="8">
    <location>
        <begin position="73"/>
        <end position="93"/>
    </location>
</feature>
<feature type="transmembrane region" description="Helical" evidence="8">
    <location>
        <begin position="254"/>
        <end position="272"/>
    </location>
</feature>
<dbReference type="InterPro" id="IPR050189">
    <property type="entry name" value="MFS_Efflux_Transporters"/>
</dbReference>
<evidence type="ECO:0000259" key="9">
    <source>
        <dbReference type="PROSITE" id="PS50850"/>
    </source>
</evidence>
<evidence type="ECO:0000256" key="5">
    <source>
        <dbReference type="ARBA" id="ARBA00022692"/>
    </source>
</evidence>
<protein>
    <submittedName>
        <fullName evidence="10">MFS transporter</fullName>
    </submittedName>
</protein>